<dbReference type="EMBL" id="BPQG01000034">
    <property type="protein sequence ID" value="GJD44511.1"/>
    <property type="molecule type" value="Genomic_DNA"/>
</dbReference>
<dbReference type="InterPro" id="IPR013094">
    <property type="entry name" value="AB_hydrolase_3"/>
</dbReference>
<gene>
    <name evidence="3" type="primary">aqdA1</name>
    <name evidence="3" type="ORF">AFCDBAGC_2378</name>
</gene>
<dbReference type="GO" id="GO:0016787">
    <property type="term" value="F:hydrolase activity"/>
    <property type="evidence" value="ECO:0007669"/>
    <property type="project" value="UniProtKB-KW"/>
</dbReference>
<dbReference type="SUPFAM" id="SSF53474">
    <property type="entry name" value="alpha/beta-Hydrolases"/>
    <property type="match status" value="1"/>
</dbReference>
<dbReference type="Proteomes" id="UP001055117">
    <property type="component" value="Unassembled WGS sequence"/>
</dbReference>
<keyword evidence="4" id="KW-1185">Reference proteome</keyword>
<evidence type="ECO:0000256" key="1">
    <source>
        <dbReference type="ARBA" id="ARBA00022801"/>
    </source>
</evidence>
<name>A0ABQ4QIE5_9HYPH</name>
<dbReference type="RefSeq" id="WP_147828397.1">
    <property type="nucleotide sequence ID" value="NZ_BPQG01000034.1"/>
</dbReference>
<dbReference type="InterPro" id="IPR050300">
    <property type="entry name" value="GDXG_lipolytic_enzyme"/>
</dbReference>
<sequence>MPETMDWRDLDRADLSRAYDNSGAVADSAAIVAGWRTRSAAFREAQVDALDLAYGQGERQRIDVFRCGRPSAPMLAFVHGGYWQRNDRRGFSCMAEGPLARGLDVALVGYTLAPEARLTDIVAEARAALALLRAEGGGRRLVVSGWSAGGHLAAAVADAADAALAISGIFDLAPIAGTTLNDALALSTEEIETLSPVRHLRPGTPPVAVMYGGDELFELRRQSDAYHAARGAAGLDGPLIPVPGANHFTVLDALIDPEGVISRTAARLAGL</sequence>
<dbReference type="Pfam" id="PF07859">
    <property type="entry name" value="Abhydrolase_3"/>
    <property type="match status" value="1"/>
</dbReference>
<evidence type="ECO:0000259" key="2">
    <source>
        <dbReference type="Pfam" id="PF07859"/>
    </source>
</evidence>
<reference evidence="3 4" key="1">
    <citation type="journal article" date="2021" name="Front. Microbiol.">
        <title>Comprehensive Comparative Genomics and Phenotyping of Methylobacterium Species.</title>
        <authorList>
            <person name="Alessa O."/>
            <person name="Ogura Y."/>
            <person name="Fujitani Y."/>
            <person name="Takami H."/>
            <person name="Hayashi T."/>
            <person name="Sahin N."/>
            <person name="Tani A."/>
        </authorList>
    </citation>
    <scope>NUCLEOTIDE SEQUENCE [LARGE SCALE GENOMIC DNA]</scope>
    <source>
        <strain evidence="3 4">DSM 23679</strain>
    </source>
</reference>
<protein>
    <submittedName>
        <fullName evidence="3">N-octanoylanthranilate hydrolase AqdA1</fullName>
    </submittedName>
</protein>
<feature type="domain" description="Alpha/beta hydrolase fold-3" evidence="2">
    <location>
        <begin position="77"/>
        <end position="177"/>
    </location>
</feature>
<dbReference type="InterPro" id="IPR029058">
    <property type="entry name" value="AB_hydrolase_fold"/>
</dbReference>
<dbReference type="PANTHER" id="PTHR48081">
    <property type="entry name" value="AB HYDROLASE SUPERFAMILY PROTEIN C4A8.06C"/>
    <property type="match status" value="1"/>
</dbReference>
<dbReference type="Gene3D" id="3.40.50.1820">
    <property type="entry name" value="alpha/beta hydrolase"/>
    <property type="match status" value="1"/>
</dbReference>
<proteinExistence type="predicted"/>
<accession>A0ABQ4QIE5</accession>
<comment type="caution">
    <text evidence="3">The sequence shown here is derived from an EMBL/GenBank/DDBJ whole genome shotgun (WGS) entry which is preliminary data.</text>
</comment>
<evidence type="ECO:0000313" key="4">
    <source>
        <dbReference type="Proteomes" id="UP001055117"/>
    </source>
</evidence>
<keyword evidence="1 3" id="KW-0378">Hydrolase</keyword>
<dbReference type="PANTHER" id="PTHR48081:SF33">
    <property type="entry name" value="KYNURENINE FORMAMIDASE"/>
    <property type="match status" value="1"/>
</dbReference>
<organism evidence="3 4">
    <name type="scientific">Methylobacterium cerastii</name>
    <dbReference type="NCBI Taxonomy" id="932741"/>
    <lineage>
        <taxon>Bacteria</taxon>
        <taxon>Pseudomonadati</taxon>
        <taxon>Pseudomonadota</taxon>
        <taxon>Alphaproteobacteria</taxon>
        <taxon>Hyphomicrobiales</taxon>
        <taxon>Methylobacteriaceae</taxon>
        <taxon>Methylobacterium</taxon>
    </lineage>
</organism>
<evidence type="ECO:0000313" key="3">
    <source>
        <dbReference type="EMBL" id="GJD44511.1"/>
    </source>
</evidence>